<dbReference type="PRINTS" id="PR00455">
    <property type="entry name" value="HTHTETR"/>
</dbReference>
<dbReference type="InterPro" id="IPR009057">
    <property type="entry name" value="Homeodomain-like_sf"/>
</dbReference>
<dbReference type="InterPro" id="IPR001647">
    <property type="entry name" value="HTH_TetR"/>
</dbReference>
<evidence type="ECO:0000256" key="2">
    <source>
        <dbReference type="ARBA" id="ARBA00023125"/>
    </source>
</evidence>
<dbReference type="InterPro" id="IPR036271">
    <property type="entry name" value="Tet_transcr_reg_TetR-rel_C_sf"/>
</dbReference>
<dbReference type="SUPFAM" id="SSF48498">
    <property type="entry name" value="Tetracyclin repressor-like, C-terminal domain"/>
    <property type="match status" value="1"/>
</dbReference>
<evidence type="ECO:0000256" key="4">
    <source>
        <dbReference type="PROSITE-ProRule" id="PRU00335"/>
    </source>
</evidence>
<feature type="domain" description="HTH tetR-type" evidence="5">
    <location>
        <begin position="7"/>
        <end position="67"/>
    </location>
</feature>
<proteinExistence type="predicted"/>
<evidence type="ECO:0000259" key="5">
    <source>
        <dbReference type="PROSITE" id="PS50977"/>
    </source>
</evidence>
<keyword evidence="1" id="KW-0805">Transcription regulation</keyword>
<evidence type="ECO:0000256" key="3">
    <source>
        <dbReference type="ARBA" id="ARBA00023163"/>
    </source>
</evidence>
<accession>A0ABT1HZD6</accession>
<dbReference type="PANTHER" id="PTHR30055">
    <property type="entry name" value="HTH-TYPE TRANSCRIPTIONAL REGULATOR RUTR"/>
    <property type="match status" value="1"/>
</dbReference>
<protein>
    <submittedName>
        <fullName evidence="6">Transcriptional regulator, TetR family</fullName>
    </submittedName>
</protein>
<evidence type="ECO:0000313" key="7">
    <source>
        <dbReference type="Proteomes" id="UP001205311"/>
    </source>
</evidence>
<dbReference type="Gene3D" id="1.10.357.10">
    <property type="entry name" value="Tetracycline Repressor, domain 2"/>
    <property type="match status" value="1"/>
</dbReference>
<dbReference type="Pfam" id="PF00440">
    <property type="entry name" value="TetR_N"/>
    <property type="match status" value="1"/>
</dbReference>
<dbReference type="RefSeq" id="WP_253671566.1">
    <property type="nucleotide sequence ID" value="NZ_JAMTCP010000030.1"/>
</dbReference>
<evidence type="ECO:0000256" key="1">
    <source>
        <dbReference type="ARBA" id="ARBA00023015"/>
    </source>
</evidence>
<dbReference type="PANTHER" id="PTHR30055:SF234">
    <property type="entry name" value="HTH-TYPE TRANSCRIPTIONAL REGULATOR BETI"/>
    <property type="match status" value="1"/>
</dbReference>
<dbReference type="PROSITE" id="PS50977">
    <property type="entry name" value="HTH_TETR_2"/>
    <property type="match status" value="1"/>
</dbReference>
<keyword evidence="2 4" id="KW-0238">DNA-binding</keyword>
<dbReference type="InterPro" id="IPR050109">
    <property type="entry name" value="HTH-type_TetR-like_transc_reg"/>
</dbReference>
<keyword evidence="3" id="KW-0804">Transcription</keyword>
<sequence length="199" mass="22193">MARLSAEERRQQLVRAAIEVMGEEGLDAATTRRIAEQADVPLGTVHHVFENKRELLRAVVESVTGDVAAALDEVISPAHGLARAVEDSVRGFWRMVEGAPGAQLMRYELTTYAIRRPELAWLAEWQCQRYCSVVETAYRRARRPDETPVMPLPQLARLVVAATDGIVVQYLAHGNTRRARQDVRNLVQAVRGLVRTDAG</sequence>
<dbReference type="Pfam" id="PF17940">
    <property type="entry name" value="TetR_C_31"/>
    <property type="match status" value="1"/>
</dbReference>
<evidence type="ECO:0000313" key="6">
    <source>
        <dbReference type="EMBL" id="MCP2260720.1"/>
    </source>
</evidence>
<organism evidence="6 7">
    <name type="scientific">Streptoalloteichus tenebrarius (strain ATCC 17920 / DSM 40477 / JCM 4838 / CBS 697.72 / NBRC 16177 / NCIMB 11028 / NRRL B-12390 / A12253. 1 / ISP 5477)</name>
    <name type="common">Streptomyces tenebrarius</name>
    <dbReference type="NCBI Taxonomy" id="1933"/>
    <lineage>
        <taxon>Bacteria</taxon>
        <taxon>Bacillati</taxon>
        <taxon>Actinomycetota</taxon>
        <taxon>Actinomycetes</taxon>
        <taxon>Pseudonocardiales</taxon>
        <taxon>Pseudonocardiaceae</taxon>
        <taxon>Streptoalloteichus</taxon>
    </lineage>
</organism>
<comment type="caution">
    <text evidence="6">The sequence shown here is derived from an EMBL/GenBank/DDBJ whole genome shotgun (WGS) entry which is preliminary data.</text>
</comment>
<dbReference type="InterPro" id="IPR041583">
    <property type="entry name" value="TetR_C_31"/>
</dbReference>
<dbReference type="Proteomes" id="UP001205311">
    <property type="component" value="Unassembled WGS sequence"/>
</dbReference>
<name>A0ABT1HZD6_STRSD</name>
<reference evidence="6 7" key="1">
    <citation type="submission" date="2022-06" db="EMBL/GenBank/DDBJ databases">
        <title>Genomic Encyclopedia of Archaeal and Bacterial Type Strains, Phase II (KMG-II): from individual species to whole genera.</title>
        <authorList>
            <person name="Goeker M."/>
        </authorList>
    </citation>
    <scope>NUCLEOTIDE SEQUENCE [LARGE SCALE GENOMIC DNA]</scope>
    <source>
        <strain evidence="6 7">DSM 40477</strain>
    </source>
</reference>
<dbReference type="EMBL" id="JAMTCP010000030">
    <property type="protein sequence ID" value="MCP2260720.1"/>
    <property type="molecule type" value="Genomic_DNA"/>
</dbReference>
<gene>
    <name evidence="6" type="ORF">LX15_004440</name>
</gene>
<keyword evidence="7" id="KW-1185">Reference proteome</keyword>
<feature type="DNA-binding region" description="H-T-H motif" evidence="4">
    <location>
        <begin position="30"/>
        <end position="49"/>
    </location>
</feature>
<dbReference type="SUPFAM" id="SSF46689">
    <property type="entry name" value="Homeodomain-like"/>
    <property type="match status" value="1"/>
</dbReference>